<dbReference type="RefSeq" id="XP_031940192.1">
    <property type="nucleotide sequence ID" value="XM_032082352.1"/>
</dbReference>
<reference evidence="1 2" key="1">
    <citation type="submission" date="2019-04" db="EMBL/GenBank/DDBJ databases">
        <authorList>
            <consortium name="DOE Joint Genome Institute"/>
            <person name="Mondo S."/>
            <person name="Kjaerbolling I."/>
            <person name="Vesth T."/>
            <person name="Frisvad J.C."/>
            <person name="Nybo J.L."/>
            <person name="Theobald S."/>
            <person name="Kildgaard S."/>
            <person name="Isbrandt T."/>
            <person name="Kuo A."/>
            <person name="Sato A."/>
            <person name="Lyhne E.K."/>
            <person name="Kogle M.E."/>
            <person name="Wiebenga A."/>
            <person name="Kun R.S."/>
            <person name="Lubbers R.J."/>
            <person name="Makela M.R."/>
            <person name="Barry K."/>
            <person name="Chovatia M."/>
            <person name="Clum A."/>
            <person name="Daum C."/>
            <person name="Haridas S."/>
            <person name="He G."/>
            <person name="LaButti K."/>
            <person name="Lipzen A."/>
            <person name="Riley R."/>
            <person name="Salamov A."/>
            <person name="Simmons B.A."/>
            <person name="Magnuson J.K."/>
            <person name="Henrissat B."/>
            <person name="Mortensen U.H."/>
            <person name="Larsen T.O."/>
            <person name="Devries R.P."/>
            <person name="Grigoriev I.V."/>
            <person name="Machida M."/>
            <person name="Baker S.E."/>
            <person name="Andersen M.R."/>
            <person name="Cantor M.N."/>
            <person name="Hua S.X."/>
        </authorList>
    </citation>
    <scope>NUCLEOTIDE SEQUENCE [LARGE SCALE GENOMIC DNA]</scope>
    <source>
        <strain evidence="1 2">CBS 119388</strain>
    </source>
</reference>
<dbReference type="Proteomes" id="UP000325579">
    <property type="component" value="Unassembled WGS sequence"/>
</dbReference>
<gene>
    <name evidence="1" type="ORF">BDV37DRAFT_251807</name>
</gene>
<evidence type="ECO:0000313" key="2">
    <source>
        <dbReference type="Proteomes" id="UP000325579"/>
    </source>
</evidence>
<dbReference type="GeneID" id="43667043"/>
<proteinExistence type="predicted"/>
<name>A0A5N7DA37_9EURO</name>
<dbReference type="EMBL" id="ML736783">
    <property type="protein sequence ID" value="KAE8402873.1"/>
    <property type="molecule type" value="Genomic_DNA"/>
</dbReference>
<evidence type="ECO:0000313" key="1">
    <source>
        <dbReference type="EMBL" id="KAE8402873.1"/>
    </source>
</evidence>
<dbReference type="AlphaFoldDB" id="A0A5N7DA37"/>
<keyword evidence="2" id="KW-1185">Reference proteome</keyword>
<protein>
    <submittedName>
        <fullName evidence="1">Uncharacterized protein</fullName>
    </submittedName>
</protein>
<sequence>MRVRRFPWLWKNVDRSREATVDITCSLTRRRSFTDGVFLCITHFALLPVSLRISMLYLCINRIGVGISTSQAQRSKFTGTLESCPEAMLIVEL</sequence>
<organism evidence="1 2">
    <name type="scientific">Aspergillus pseudonomiae</name>
    <dbReference type="NCBI Taxonomy" id="1506151"/>
    <lineage>
        <taxon>Eukaryota</taxon>
        <taxon>Fungi</taxon>
        <taxon>Dikarya</taxon>
        <taxon>Ascomycota</taxon>
        <taxon>Pezizomycotina</taxon>
        <taxon>Eurotiomycetes</taxon>
        <taxon>Eurotiomycetidae</taxon>
        <taxon>Eurotiales</taxon>
        <taxon>Aspergillaceae</taxon>
        <taxon>Aspergillus</taxon>
        <taxon>Aspergillus subgen. Circumdati</taxon>
    </lineage>
</organism>
<accession>A0A5N7DA37</accession>